<feature type="region of interest" description="Disordered" evidence="6">
    <location>
        <begin position="335"/>
        <end position="392"/>
    </location>
</feature>
<keyword evidence="3 5" id="KW-0863">Zinc-finger</keyword>
<dbReference type="PANTHER" id="PTHR24403:SF67">
    <property type="entry name" value="FI01116P-RELATED"/>
    <property type="match status" value="1"/>
</dbReference>
<feature type="transmembrane region" description="Helical" evidence="7">
    <location>
        <begin position="6"/>
        <end position="22"/>
    </location>
</feature>
<evidence type="ECO:0000256" key="4">
    <source>
        <dbReference type="ARBA" id="ARBA00022833"/>
    </source>
</evidence>
<dbReference type="InterPro" id="IPR013087">
    <property type="entry name" value="Znf_C2H2_type"/>
</dbReference>
<dbReference type="EMBL" id="CAJOBP010000182">
    <property type="protein sequence ID" value="CAF4136718.1"/>
    <property type="molecule type" value="Genomic_DNA"/>
</dbReference>
<gene>
    <name evidence="9" type="ORF">UJA718_LOCUS2620</name>
</gene>
<feature type="compositionally biased region" description="Pro residues" evidence="6">
    <location>
        <begin position="377"/>
        <end position="388"/>
    </location>
</feature>
<accession>A0A819XIH2</accession>
<feature type="region of interest" description="Disordered" evidence="6">
    <location>
        <begin position="200"/>
        <end position="220"/>
    </location>
</feature>
<feature type="region of interest" description="Disordered" evidence="6">
    <location>
        <begin position="476"/>
        <end position="504"/>
    </location>
</feature>
<keyword evidence="10" id="KW-1185">Reference proteome</keyword>
<keyword evidence="1" id="KW-0479">Metal-binding</keyword>
<dbReference type="PROSITE" id="PS50157">
    <property type="entry name" value="ZINC_FINGER_C2H2_2"/>
    <property type="match status" value="1"/>
</dbReference>
<dbReference type="AlphaFoldDB" id="A0A819XIH2"/>
<dbReference type="GO" id="GO:0045944">
    <property type="term" value="P:positive regulation of transcription by RNA polymerase II"/>
    <property type="evidence" value="ECO:0007669"/>
    <property type="project" value="TreeGrafter"/>
</dbReference>
<evidence type="ECO:0000256" key="6">
    <source>
        <dbReference type="SAM" id="MobiDB-lite"/>
    </source>
</evidence>
<feature type="compositionally biased region" description="Basic and acidic residues" evidence="6">
    <location>
        <begin position="363"/>
        <end position="374"/>
    </location>
</feature>
<sequence length="504" mass="56729">MKVYLLIVIAYPIAFVLLRHLIRINSKIIMINQSITDDEDANDHGNEVLDLSIKKSLLVLLSPPSSTTSSSSSSSYSASSVISSQQTILTGKRMLDLHTSISSSPITTKGQQTNKRPLRFQCKHCDYKAPSTSLMQNHIYRHTDLTPYACAYCGHKSTTKSTIMVHIELCHPNMEVKIIENRVREQDFYRDLNSSDMSALSNKMQEPQIKKQRHSNQYDSESAPINGVAISLKTIIDDGNQLSPASDEIYGADNFESMLLPTSDILDDDNEQLTRSKNTTYMICGYCGEEIYTRYAATYHIKYKHTGMARNFIQNKADITKYYINRAKRDDEKNQFKLVDTRRVKIPSRNGKSVQNQQNKIDIPTEHSMQRERSTSPPHPPPPPPAPAPSVKLAQPANLQLSTISSNNPRETASTDYRFLLAWSYYLASQAAWLSPTLQQQGQSSFSLPTDPESAAKFLQTIETAMNPLAAKQTLNNNHEQTRNQHDFGTKNTSAVVKDELNES</sequence>
<dbReference type="PANTHER" id="PTHR24403">
    <property type="entry name" value="ZINC FINGER PROTEIN"/>
    <property type="match status" value="1"/>
</dbReference>
<organism evidence="9 10">
    <name type="scientific">Rotaria socialis</name>
    <dbReference type="NCBI Taxonomy" id="392032"/>
    <lineage>
        <taxon>Eukaryota</taxon>
        <taxon>Metazoa</taxon>
        <taxon>Spiralia</taxon>
        <taxon>Gnathifera</taxon>
        <taxon>Rotifera</taxon>
        <taxon>Eurotatoria</taxon>
        <taxon>Bdelloidea</taxon>
        <taxon>Philodinida</taxon>
        <taxon>Philodinidae</taxon>
        <taxon>Rotaria</taxon>
    </lineage>
</organism>
<name>A0A819XIH2_9BILA</name>
<keyword evidence="2" id="KW-0677">Repeat</keyword>
<keyword evidence="7" id="KW-0472">Membrane</keyword>
<feature type="domain" description="C2H2-type" evidence="8">
    <location>
        <begin position="120"/>
        <end position="147"/>
    </location>
</feature>
<dbReference type="InterPro" id="IPR050688">
    <property type="entry name" value="Zinc_finger/UBP_domain"/>
</dbReference>
<dbReference type="GO" id="GO:0005634">
    <property type="term" value="C:nucleus"/>
    <property type="evidence" value="ECO:0007669"/>
    <property type="project" value="TreeGrafter"/>
</dbReference>
<protein>
    <recommendedName>
        <fullName evidence="8">C2H2-type domain-containing protein</fullName>
    </recommendedName>
</protein>
<dbReference type="SUPFAM" id="SSF57667">
    <property type="entry name" value="beta-beta-alpha zinc fingers"/>
    <property type="match status" value="1"/>
</dbReference>
<evidence type="ECO:0000256" key="7">
    <source>
        <dbReference type="SAM" id="Phobius"/>
    </source>
</evidence>
<evidence type="ECO:0000313" key="10">
    <source>
        <dbReference type="Proteomes" id="UP000663873"/>
    </source>
</evidence>
<evidence type="ECO:0000256" key="5">
    <source>
        <dbReference type="PROSITE-ProRule" id="PRU00042"/>
    </source>
</evidence>
<evidence type="ECO:0000259" key="8">
    <source>
        <dbReference type="PROSITE" id="PS50157"/>
    </source>
</evidence>
<dbReference type="Proteomes" id="UP000663873">
    <property type="component" value="Unassembled WGS sequence"/>
</dbReference>
<evidence type="ECO:0000313" key="9">
    <source>
        <dbReference type="EMBL" id="CAF4136718.1"/>
    </source>
</evidence>
<dbReference type="PROSITE" id="PS00028">
    <property type="entry name" value="ZINC_FINGER_C2H2_1"/>
    <property type="match status" value="1"/>
</dbReference>
<feature type="compositionally biased region" description="Basic and acidic residues" evidence="6">
    <location>
        <begin position="480"/>
        <end position="489"/>
    </location>
</feature>
<comment type="caution">
    <text evidence="9">The sequence shown here is derived from an EMBL/GenBank/DDBJ whole genome shotgun (WGS) entry which is preliminary data.</text>
</comment>
<evidence type="ECO:0000256" key="3">
    <source>
        <dbReference type="ARBA" id="ARBA00022771"/>
    </source>
</evidence>
<reference evidence="9" key="1">
    <citation type="submission" date="2021-02" db="EMBL/GenBank/DDBJ databases">
        <authorList>
            <person name="Nowell W R."/>
        </authorList>
    </citation>
    <scope>NUCLEOTIDE SEQUENCE</scope>
</reference>
<keyword evidence="7" id="KW-1133">Transmembrane helix</keyword>
<keyword evidence="7" id="KW-0812">Transmembrane</keyword>
<dbReference type="GO" id="GO:0008270">
    <property type="term" value="F:zinc ion binding"/>
    <property type="evidence" value="ECO:0007669"/>
    <property type="project" value="UniProtKB-KW"/>
</dbReference>
<proteinExistence type="predicted"/>
<evidence type="ECO:0000256" key="2">
    <source>
        <dbReference type="ARBA" id="ARBA00022737"/>
    </source>
</evidence>
<dbReference type="SMART" id="SM00355">
    <property type="entry name" value="ZnF_C2H2"/>
    <property type="match status" value="3"/>
</dbReference>
<keyword evidence="4" id="KW-0862">Zinc</keyword>
<evidence type="ECO:0000256" key="1">
    <source>
        <dbReference type="ARBA" id="ARBA00022723"/>
    </source>
</evidence>
<dbReference type="Gene3D" id="3.30.160.60">
    <property type="entry name" value="Classic Zinc Finger"/>
    <property type="match status" value="1"/>
</dbReference>
<feature type="compositionally biased region" description="Polar residues" evidence="6">
    <location>
        <begin position="350"/>
        <end position="360"/>
    </location>
</feature>
<dbReference type="InterPro" id="IPR036236">
    <property type="entry name" value="Znf_C2H2_sf"/>
</dbReference>